<reference evidence="7 9" key="1">
    <citation type="journal article" date="2009" name="PLoS Biol.">
        <title>Lineage-specific biology revealed by a finished genome assembly of the mouse.</title>
        <authorList>
            <consortium name="Mouse Genome Sequencing Consortium"/>
            <person name="Church D.M."/>
            <person name="Goodstadt L."/>
            <person name="Hillier L.W."/>
            <person name="Zody M.C."/>
            <person name="Goldstein S."/>
            <person name="She X."/>
            <person name="Bult C.J."/>
            <person name="Agarwala R."/>
            <person name="Cherry J.L."/>
            <person name="DiCuccio M."/>
            <person name="Hlavina W."/>
            <person name="Kapustin Y."/>
            <person name="Meric P."/>
            <person name="Maglott D."/>
            <person name="Birtle Z."/>
            <person name="Marques A.C."/>
            <person name="Graves T."/>
            <person name="Zhou S."/>
            <person name="Teague B."/>
            <person name="Potamousis K."/>
            <person name="Churas C."/>
            <person name="Place M."/>
            <person name="Herschleb J."/>
            <person name="Runnheim R."/>
            <person name="Forrest D."/>
            <person name="Amos-Landgraf J."/>
            <person name="Schwartz D.C."/>
            <person name="Cheng Z."/>
            <person name="Lindblad-Toh K."/>
            <person name="Eichler E.E."/>
            <person name="Ponting C.P."/>
        </authorList>
    </citation>
    <scope>NUCLEOTIDE SEQUENCE [LARGE SCALE GENOMIC DNA]</scope>
    <source>
        <strain evidence="7 9">C57BL/6J</strain>
    </source>
</reference>
<dbReference type="OMA" id="AGHNEIG"/>
<dbReference type="OrthoDB" id="6353782at2759"/>
<evidence type="ECO:0000256" key="5">
    <source>
        <dbReference type="SAM" id="SignalP"/>
    </source>
</evidence>
<evidence type="ECO:0000256" key="2">
    <source>
        <dbReference type="ARBA" id="ARBA00023180"/>
    </source>
</evidence>
<dbReference type="Bgee" id="ENSMUSG00000054169">
    <property type="expression patterns" value="Expressed in seminal vesicle and 82 other cell types or tissues"/>
</dbReference>
<evidence type="ECO:0000256" key="4">
    <source>
        <dbReference type="ARBA" id="ARBA00038222"/>
    </source>
</evidence>
<dbReference type="InterPro" id="IPR036179">
    <property type="entry name" value="Ig-like_dom_sf"/>
</dbReference>
<organism evidence="7 9">
    <name type="scientific">Mus musculus</name>
    <name type="common">Mouse</name>
    <dbReference type="NCBI Taxonomy" id="10090"/>
    <lineage>
        <taxon>Eukaryota</taxon>
        <taxon>Metazoa</taxon>
        <taxon>Chordata</taxon>
        <taxon>Craniata</taxon>
        <taxon>Vertebrata</taxon>
        <taxon>Euteleostomi</taxon>
        <taxon>Mammalia</taxon>
        <taxon>Eutheria</taxon>
        <taxon>Euarchontoglires</taxon>
        <taxon>Glires</taxon>
        <taxon>Rodentia</taxon>
        <taxon>Myomorpha</taxon>
        <taxon>Muroidea</taxon>
        <taxon>Muridae</taxon>
        <taxon>Murinae</taxon>
        <taxon>Mus</taxon>
        <taxon>Mus</taxon>
    </lineage>
</organism>
<dbReference type="FunFam" id="2.60.40.10:FF:000340">
    <property type="entry name" value="Carcinoembryonic antigen-related cell adhesion molecule 1"/>
    <property type="match status" value="2"/>
</dbReference>
<dbReference type="AGR" id="MGI:1347248"/>
<dbReference type="ProteomicsDB" id="315979"/>
<evidence type="ECO:0007829" key="10">
    <source>
        <dbReference type="ProteomicsDB" id="A0A0R4J0G1"/>
    </source>
</evidence>
<reference evidence="7" key="4">
    <citation type="submission" date="2025-09" db="UniProtKB">
        <authorList>
            <consortium name="Ensembl"/>
        </authorList>
    </citation>
    <scope>IDENTIFICATION</scope>
    <source>
        <strain evidence="7">C57BL/6J</strain>
    </source>
</reference>
<feature type="chain" id="PRO_5006451945" evidence="5">
    <location>
        <begin position="35"/>
        <end position="265"/>
    </location>
</feature>
<dbReference type="PANTHER" id="PTHR44427">
    <property type="entry name" value="CARCINOEMBRYONIC ANTIGEN-RELATED CELL ADHESION MOLECULE 19"/>
    <property type="match status" value="1"/>
</dbReference>
<proteinExistence type="evidence at protein level"/>
<reference evidence="7" key="3">
    <citation type="submission" date="2025-08" db="UniProtKB">
        <authorList>
            <consortium name="Ensembl"/>
        </authorList>
    </citation>
    <scope>IDENTIFICATION</scope>
    <source>
        <strain evidence="7">C57BL/6J</strain>
    </source>
</reference>
<dbReference type="Proteomes" id="UP000000589">
    <property type="component" value="Chromosome 7"/>
</dbReference>
<dbReference type="PANTHER" id="PTHR44427:SF1">
    <property type="entry name" value="CARCINOEMBRYONIC ANTIGEN-RELATED CELL ADHESION MOLECULE 1"/>
    <property type="match status" value="1"/>
</dbReference>
<name>A0A0R4J0G1_MOUSE</name>
<dbReference type="VEuPathDB" id="HostDB:ENSMUSG00000054169"/>
<dbReference type="Pfam" id="PF07686">
    <property type="entry name" value="V-set"/>
    <property type="match status" value="2"/>
</dbReference>
<evidence type="ECO:0000313" key="8">
    <source>
        <dbReference type="MGI" id="MGI:1347248"/>
    </source>
</evidence>
<comment type="similarity">
    <text evidence="4">Belongs to the immunoglobulin superfamily. CEA family.</text>
</comment>
<evidence type="ECO:0000313" key="9">
    <source>
        <dbReference type="Proteomes" id="UP000000589"/>
    </source>
</evidence>
<dbReference type="KEGG" id="mmu:26366"/>
<keyword evidence="10" id="KW-1267">Proteomics identification</keyword>
<keyword evidence="3" id="KW-0393">Immunoglobulin domain</keyword>
<evidence type="ECO:0000256" key="1">
    <source>
        <dbReference type="ARBA" id="ARBA00022729"/>
    </source>
</evidence>
<dbReference type="PhylomeDB" id="A0A0R4J0G1"/>
<feature type="signal peptide" evidence="5">
    <location>
        <begin position="1"/>
        <end position="34"/>
    </location>
</feature>
<dbReference type="CDD" id="cd05774">
    <property type="entry name" value="IgV_CEACAM_D1"/>
    <property type="match status" value="2"/>
</dbReference>
<dbReference type="InterPro" id="IPR050831">
    <property type="entry name" value="CEA_cell_adhesion"/>
</dbReference>
<dbReference type="AlphaFoldDB" id="A0A0R4J0G1"/>
<reference evidence="7 9" key="2">
    <citation type="journal article" date="2011" name="PLoS Biol.">
        <title>Modernizing reference genome assemblies.</title>
        <authorList>
            <person name="Church D.M."/>
            <person name="Schneider V.A."/>
            <person name="Graves T."/>
            <person name="Auger K."/>
            <person name="Cunningham F."/>
            <person name="Bouk N."/>
            <person name="Chen H.C."/>
            <person name="Agarwala R."/>
            <person name="McLaren W.M."/>
            <person name="Ritchie G.R."/>
            <person name="Albracht D."/>
            <person name="Kremitzki M."/>
            <person name="Rock S."/>
            <person name="Kotkiewicz H."/>
            <person name="Kremitzki C."/>
            <person name="Wollam A."/>
            <person name="Trani L."/>
            <person name="Fulton L."/>
            <person name="Fulton R."/>
            <person name="Matthews L."/>
            <person name="Whitehead S."/>
            <person name="Chow W."/>
            <person name="Torrance J."/>
            <person name="Dunn M."/>
            <person name="Harden G."/>
            <person name="Threadgold G."/>
            <person name="Wood J."/>
            <person name="Collins J."/>
            <person name="Heath P."/>
            <person name="Griffiths G."/>
            <person name="Pelan S."/>
            <person name="Grafham D."/>
            <person name="Eichler E.E."/>
            <person name="Weinstock G."/>
            <person name="Mardis E.R."/>
            <person name="Wilson R.K."/>
            <person name="Howe K."/>
            <person name="Flicek P."/>
            <person name="Hubbard T."/>
        </authorList>
    </citation>
    <scope>NUCLEOTIDE SEQUENCE [LARGE SCALE GENOMIC DNA]</scope>
    <source>
        <strain evidence="7 9">C57BL/6J</strain>
    </source>
</reference>
<keyword evidence="2" id="KW-0325">Glycoprotein</keyword>
<dbReference type="Gene3D" id="2.60.40.10">
    <property type="entry name" value="Immunoglobulins"/>
    <property type="match status" value="2"/>
</dbReference>
<feature type="domain" description="Immunoglobulin V-set" evidence="6">
    <location>
        <begin position="43"/>
        <end position="140"/>
    </location>
</feature>
<dbReference type="BioGRID-ORCS" id="26366">
    <property type="hits" value="2 hits in 75 CRISPR screens"/>
</dbReference>
<dbReference type="InterPro" id="IPR013106">
    <property type="entry name" value="Ig_V-set"/>
</dbReference>
<evidence type="ECO:0000313" key="7">
    <source>
        <dbReference type="Ensembl" id="ENSMUSP00000037036.8"/>
    </source>
</evidence>
<protein>
    <submittedName>
        <fullName evidence="7">CEA cell adhesion molecule 10</fullName>
    </submittedName>
</protein>
<sequence length="265" mass="29533">MELASAHLHKGQVPWVGLLLTASLLTYWSPATTAQVTVEAVPPNVTADNNVLLLVHNLPQTLRVFYWYKGNSGAGHNEIGRFVTSINRSKMGLAHSGRETIYSNGSLFFQSVTKNDEGVYTLYMLDQNFEITPISVRFHVHPSLLPSLSPPTTGQVTVEAVRPNVAEGENVLLLVHNLPRTLRAIYWYRGTTAGERNEIARFITASNKIILGPAHSDREIIYNNGSLFFQGVTKNDEGAYALDMLFQNFDHTLMPVQFNVHAKKQ</sequence>
<dbReference type="ExpressionAtlas" id="A0A0R4J0G1">
    <property type="expression patterns" value="baseline and differential"/>
</dbReference>
<accession>A0A0R4J0G1</accession>
<evidence type="ECO:0000259" key="6">
    <source>
        <dbReference type="Pfam" id="PF07686"/>
    </source>
</evidence>
<dbReference type="InterPro" id="IPR013783">
    <property type="entry name" value="Ig-like_fold"/>
</dbReference>
<dbReference type="MGI" id="MGI:1347248">
    <property type="gene designation" value="Ceacam10"/>
</dbReference>
<dbReference type="DNASU" id="26366"/>
<evidence type="ECO:0000256" key="3">
    <source>
        <dbReference type="ARBA" id="ARBA00023319"/>
    </source>
</evidence>
<dbReference type="GeneTree" id="ENSGT01100000263479"/>
<dbReference type="GeneID" id="26366"/>
<keyword evidence="1 5" id="KW-0732">Signal</keyword>
<gene>
    <name evidence="7 8" type="primary">Ceacam10</name>
</gene>
<dbReference type="Ensembl" id="ENSMUST00000038069.9">
    <property type="protein sequence ID" value="ENSMUSP00000037036.8"/>
    <property type="gene ID" value="ENSMUSG00000054169.8"/>
</dbReference>
<dbReference type="CTD" id="26366"/>
<dbReference type="RefSeq" id="NP_031701.3">
    <property type="nucleotide sequence ID" value="NM_007675.4"/>
</dbReference>
<feature type="domain" description="Immunoglobulin V-set" evidence="6">
    <location>
        <begin position="163"/>
        <end position="256"/>
    </location>
</feature>
<dbReference type="SUPFAM" id="SSF48726">
    <property type="entry name" value="Immunoglobulin"/>
    <property type="match status" value="2"/>
</dbReference>
<keyword evidence="9" id="KW-1185">Reference proteome</keyword>
<dbReference type="SMR" id="A0A0R4J0G1"/>